<dbReference type="OrthoDB" id="9994835at2759"/>
<dbReference type="SMART" id="SM00028">
    <property type="entry name" value="TPR"/>
    <property type="match status" value="4"/>
</dbReference>
<dbReference type="SUPFAM" id="SSF48452">
    <property type="entry name" value="TPR-like"/>
    <property type="match status" value="1"/>
</dbReference>
<accession>A0A813Q0G7</accession>
<dbReference type="AlphaFoldDB" id="A0A813Q0G7"/>
<keyword evidence="5" id="KW-1185">Reference proteome</keyword>
<organism evidence="3 5">
    <name type="scientific">Adineta steineri</name>
    <dbReference type="NCBI Taxonomy" id="433720"/>
    <lineage>
        <taxon>Eukaryota</taxon>
        <taxon>Metazoa</taxon>
        <taxon>Spiralia</taxon>
        <taxon>Gnathifera</taxon>
        <taxon>Rotifera</taxon>
        <taxon>Eurotatoria</taxon>
        <taxon>Bdelloidea</taxon>
        <taxon>Adinetida</taxon>
        <taxon>Adinetidae</taxon>
        <taxon>Adineta</taxon>
    </lineage>
</organism>
<feature type="region of interest" description="Disordered" evidence="2">
    <location>
        <begin position="377"/>
        <end position="409"/>
    </location>
</feature>
<comment type="caution">
    <text evidence="3">The sequence shown here is derived from an EMBL/GenBank/DDBJ whole genome shotgun (WGS) entry which is preliminary data.</text>
</comment>
<dbReference type="PANTHER" id="PTHR10098">
    <property type="entry name" value="RAPSYN-RELATED"/>
    <property type="match status" value="1"/>
</dbReference>
<sequence>MATNVGSTSTDLNSNRECVTFVWLDLRRESAGLFVNALRSINDCVRTYTDISVCLDSIQSSHETIFFISSTSNTEFLSTIHQCINVEAMFVLDPNMNTTRGDLPKLFGIFNQQEELLRVLKETFDTFEQTQLERFTFETDQSFLWWQLWKEVITSKKSVPNGKNDLVEQARNYYQGNSKGLRAVDEFDRSYRPNDTLQWCFRSSFPSNHLRHALFSPKIESISPYYFLINDAIRSIQQHSKHSGHGQLFRGMKLSNELVDLFETHTGQLVCANGFFLCSKARNVELQLAALPGYRTDLMSVLFKIDFDASAHFAEVQMENGSMATIFDVATSFRVVCVSRSAMTVIKLKTTSDDGKKFVQEYREKNKGKTVQVLFDELTKPPTPPTPPPPPPPKVEIKKEPERNNSPQIPEEELEANKYLKEGNIDEAIKAYRRIRPMTVRILKIIGKLSVDYKQDYHTGIECYRQAFQMQQKAGASGTDTLVELGVLHYERGHFDLAMKCYTRALSLHESTQPHDVNSMMICLIGIANTHRSRKELNEALDYAQRARALYEKSGTSESESIVAQNLVLLTNIHHELGNNDQALKVGTKALTLSEFTHLSNQSQTVELLNTLGLVEMKLGDLSQARYYFERALKMYSQMKPPRQSEKAEVEKNLQRILEMQQNTGKI</sequence>
<dbReference type="EMBL" id="CAJNOM010000006">
    <property type="protein sequence ID" value="CAF0758933.1"/>
    <property type="molecule type" value="Genomic_DNA"/>
</dbReference>
<feature type="repeat" description="TPR" evidence="1">
    <location>
        <begin position="606"/>
        <end position="639"/>
    </location>
</feature>
<protein>
    <submittedName>
        <fullName evidence="3">Uncharacterized protein</fullName>
    </submittedName>
</protein>
<feature type="compositionally biased region" description="Pro residues" evidence="2">
    <location>
        <begin position="381"/>
        <end position="394"/>
    </location>
</feature>
<dbReference type="PROSITE" id="PS50005">
    <property type="entry name" value="TPR"/>
    <property type="match status" value="2"/>
</dbReference>
<dbReference type="Proteomes" id="UP000663877">
    <property type="component" value="Unassembled WGS sequence"/>
</dbReference>
<evidence type="ECO:0000256" key="2">
    <source>
        <dbReference type="SAM" id="MobiDB-lite"/>
    </source>
</evidence>
<evidence type="ECO:0000313" key="4">
    <source>
        <dbReference type="EMBL" id="CAF0794262.1"/>
    </source>
</evidence>
<dbReference type="InterPro" id="IPR011990">
    <property type="entry name" value="TPR-like_helical_dom_sf"/>
</dbReference>
<evidence type="ECO:0000256" key="1">
    <source>
        <dbReference type="PROSITE-ProRule" id="PRU00339"/>
    </source>
</evidence>
<proteinExistence type="predicted"/>
<gene>
    <name evidence="4" type="ORF">BJG266_LOCUS4845</name>
    <name evidence="3" type="ORF">QVE165_LOCUS1939</name>
</gene>
<feature type="repeat" description="TPR" evidence="1">
    <location>
        <begin position="479"/>
        <end position="512"/>
    </location>
</feature>
<dbReference type="Gene3D" id="1.25.40.10">
    <property type="entry name" value="Tetratricopeptide repeat domain"/>
    <property type="match status" value="1"/>
</dbReference>
<evidence type="ECO:0000313" key="3">
    <source>
        <dbReference type="EMBL" id="CAF0758933.1"/>
    </source>
</evidence>
<dbReference type="Proteomes" id="UP000663832">
    <property type="component" value="Unassembled WGS sequence"/>
</dbReference>
<evidence type="ECO:0000313" key="5">
    <source>
        <dbReference type="Proteomes" id="UP000663832"/>
    </source>
</evidence>
<dbReference type="InterPro" id="IPR019734">
    <property type="entry name" value="TPR_rpt"/>
</dbReference>
<reference evidence="3" key="1">
    <citation type="submission" date="2021-02" db="EMBL/GenBank/DDBJ databases">
        <authorList>
            <person name="Nowell W R."/>
        </authorList>
    </citation>
    <scope>NUCLEOTIDE SEQUENCE</scope>
</reference>
<dbReference type="Pfam" id="PF13424">
    <property type="entry name" value="TPR_12"/>
    <property type="match status" value="2"/>
</dbReference>
<name>A0A813Q0G7_9BILA</name>
<keyword evidence="1" id="KW-0802">TPR repeat</keyword>
<dbReference type="EMBL" id="CAJNOI010000012">
    <property type="protein sequence ID" value="CAF0794262.1"/>
    <property type="molecule type" value="Genomic_DNA"/>
</dbReference>